<dbReference type="EMBL" id="MOEN01000007">
    <property type="protein sequence ID" value="OMH40864.1"/>
    <property type="molecule type" value="Genomic_DNA"/>
</dbReference>
<gene>
    <name evidence="2" type="ORF">BLW93_02820</name>
</gene>
<keyword evidence="3" id="KW-1185">Reference proteome</keyword>
<keyword evidence="1" id="KW-0472">Membrane</keyword>
<accession>A0A1R1MME5</accession>
<comment type="caution">
    <text evidence="2">The sequence shown here is derived from an EMBL/GenBank/DDBJ whole genome shotgun (WGS) entry which is preliminary data.</text>
</comment>
<keyword evidence="1" id="KW-1133">Transmembrane helix</keyword>
<name>A0A1R1MME5_9BACT</name>
<dbReference type="AlphaFoldDB" id="A0A1R1MME5"/>
<evidence type="ECO:0000256" key="1">
    <source>
        <dbReference type="SAM" id="Phobius"/>
    </source>
</evidence>
<dbReference type="Proteomes" id="UP000187408">
    <property type="component" value="Unassembled WGS sequence"/>
</dbReference>
<evidence type="ECO:0000313" key="3">
    <source>
        <dbReference type="Proteomes" id="UP000187408"/>
    </source>
</evidence>
<proteinExistence type="predicted"/>
<keyword evidence="1" id="KW-0812">Transmembrane</keyword>
<evidence type="ECO:0000313" key="2">
    <source>
        <dbReference type="EMBL" id="OMH40864.1"/>
    </source>
</evidence>
<reference evidence="2 3" key="1">
    <citation type="submission" date="2016-10" db="EMBL/GenBank/DDBJ databases">
        <title>Genome sequence of a sulfur-reducing bacterium Desulfurobacterium indicum K6013.</title>
        <authorList>
            <person name="Cao J."/>
            <person name="Shao Z."/>
            <person name="Alain K."/>
            <person name="Jebbar M."/>
        </authorList>
    </citation>
    <scope>NUCLEOTIDE SEQUENCE [LARGE SCALE GENOMIC DNA]</scope>
    <source>
        <strain evidence="2 3">K6013</strain>
    </source>
</reference>
<dbReference type="RefSeq" id="WP_076712603.1">
    <property type="nucleotide sequence ID" value="NZ_MOEN01000007.1"/>
</dbReference>
<sequence length="152" mass="16786">MEKVRLFFSSFSDKERWWIVIGVYAVVILGGGFIFLPAAFNSYVKGKEQLKRTVVEFYSFKKLLSEVVPDKSSRPISLEDVSKVLSDSGIKPFVVSIKPSGGNFEIKVDGTPADVFASALKTFKKEGFSVPYVNVDTVTGKIKALFTVSGEK</sequence>
<organism evidence="2 3">
    <name type="scientific">Desulfurobacterium indicum</name>
    <dbReference type="NCBI Taxonomy" id="1914305"/>
    <lineage>
        <taxon>Bacteria</taxon>
        <taxon>Pseudomonadati</taxon>
        <taxon>Aquificota</taxon>
        <taxon>Aquificia</taxon>
        <taxon>Desulfurobacteriales</taxon>
        <taxon>Desulfurobacteriaceae</taxon>
        <taxon>Desulfurobacterium</taxon>
    </lineage>
</organism>
<dbReference type="OrthoDB" id="14071at2"/>
<dbReference type="STRING" id="1914305.BLW93_02820"/>
<protein>
    <submittedName>
        <fullName evidence="2">Uncharacterized protein</fullName>
    </submittedName>
</protein>
<feature type="transmembrane region" description="Helical" evidence="1">
    <location>
        <begin position="17"/>
        <end position="40"/>
    </location>
</feature>